<dbReference type="PROSITE" id="PS51123">
    <property type="entry name" value="OMPA_2"/>
    <property type="match status" value="1"/>
</dbReference>
<dbReference type="InterPro" id="IPR006665">
    <property type="entry name" value="OmpA-like"/>
</dbReference>
<evidence type="ECO:0000256" key="2">
    <source>
        <dbReference type="ARBA" id="ARBA00023136"/>
    </source>
</evidence>
<dbReference type="InterPro" id="IPR006690">
    <property type="entry name" value="OMPA-like_CS"/>
</dbReference>
<protein>
    <recommendedName>
        <fullName evidence="6">OmpA-like domain-containing protein</fullName>
    </recommendedName>
</protein>
<dbReference type="InterPro" id="IPR006664">
    <property type="entry name" value="OMP_bac"/>
</dbReference>
<evidence type="ECO:0000313" key="8">
    <source>
        <dbReference type="Proteomes" id="UP000612585"/>
    </source>
</evidence>
<sequence>MLLAVVVTGALLLAGCGDDSGKEAAPRAAGSAPADRATPPASAGPSVTDLNQDGEPDAMCGTQDFGGGLVLQIRCEAGYENEPPEGTRLVKDSLFRLPGYEADLTGISGSLIGAPDPAGKRVIIVVFNSDNLFETGSDQISSPDTLDATVRLIDTLFAGSAIQIRGHTDGTGSASANQALSERRAANTRTYLTGKGVRASGVTTIGFGSSRPLAEETNTDGSVSVEGRKFNRRVELVIRVP</sequence>
<comment type="caution">
    <text evidence="7">The sequence shown here is derived from an EMBL/GenBank/DDBJ whole genome shotgun (WGS) entry which is preliminary data.</text>
</comment>
<keyword evidence="3" id="KW-0998">Cell outer membrane</keyword>
<dbReference type="Gene3D" id="3.30.1330.60">
    <property type="entry name" value="OmpA-like domain"/>
    <property type="match status" value="1"/>
</dbReference>
<proteinExistence type="predicted"/>
<dbReference type="PRINTS" id="PR01021">
    <property type="entry name" value="OMPADOMAIN"/>
</dbReference>
<dbReference type="PANTHER" id="PTHR30329">
    <property type="entry name" value="STATOR ELEMENT OF FLAGELLAR MOTOR COMPLEX"/>
    <property type="match status" value="1"/>
</dbReference>
<evidence type="ECO:0000256" key="1">
    <source>
        <dbReference type="ARBA" id="ARBA00004442"/>
    </source>
</evidence>
<evidence type="ECO:0000259" key="6">
    <source>
        <dbReference type="PROSITE" id="PS51123"/>
    </source>
</evidence>
<organism evidence="7 8">
    <name type="scientific">Virgisporangium aurantiacum</name>
    <dbReference type="NCBI Taxonomy" id="175570"/>
    <lineage>
        <taxon>Bacteria</taxon>
        <taxon>Bacillati</taxon>
        <taxon>Actinomycetota</taxon>
        <taxon>Actinomycetes</taxon>
        <taxon>Micromonosporales</taxon>
        <taxon>Micromonosporaceae</taxon>
        <taxon>Virgisporangium</taxon>
    </lineage>
</organism>
<dbReference type="PROSITE" id="PS01068">
    <property type="entry name" value="OMPA_1"/>
    <property type="match status" value="1"/>
</dbReference>
<dbReference type="InterPro" id="IPR050330">
    <property type="entry name" value="Bact_OuterMem_StrucFunc"/>
</dbReference>
<dbReference type="AlphaFoldDB" id="A0A8J4E349"/>
<dbReference type="Proteomes" id="UP000612585">
    <property type="component" value="Unassembled WGS sequence"/>
</dbReference>
<dbReference type="CDD" id="cd07185">
    <property type="entry name" value="OmpA_C-like"/>
    <property type="match status" value="1"/>
</dbReference>
<dbReference type="GO" id="GO:0009279">
    <property type="term" value="C:cell outer membrane"/>
    <property type="evidence" value="ECO:0007669"/>
    <property type="project" value="UniProtKB-SubCell"/>
</dbReference>
<reference evidence="7" key="1">
    <citation type="submission" date="2021-01" db="EMBL/GenBank/DDBJ databases">
        <title>Whole genome shotgun sequence of Virgisporangium aurantiacum NBRC 16421.</title>
        <authorList>
            <person name="Komaki H."/>
            <person name="Tamura T."/>
        </authorList>
    </citation>
    <scope>NUCLEOTIDE SEQUENCE</scope>
    <source>
        <strain evidence="7">NBRC 16421</strain>
    </source>
</reference>
<dbReference type="SUPFAM" id="SSF103088">
    <property type="entry name" value="OmpA-like"/>
    <property type="match status" value="1"/>
</dbReference>
<gene>
    <name evidence="7" type="ORF">Vau01_051580</name>
</gene>
<feature type="compositionally biased region" description="Low complexity" evidence="5">
    <location>
        <begin position="26"/>
        <end position="37"/>
    </location>
</feature>
<dbReference type="PANTHER" id="PTHR30329:SF21">
    <property type="entry name" value="LIPOPROTEIN YIAD-RELATED"/>
    <property type="match status" value="1"/>
</dbReference>
<evidence type="ECO:0000256" key="5">
    <source>
        <dbReference type="SAM" id="MobiDB-lite"/>
    </source>
</evidence>
<keyword evidence="8" id="KW-1185">Reference proteome</keyword>
<feature type="domain" description="OmpA-like" evidence="6">
    <location>
        <begin position="120"/>
        <end position="241"/>
    </location>
</feature>
<dbReference type="InterPro" id="IPR036737">
    <property type="entry name" value="OmpA-like_sf"/>
</dbReference>
<feature type="region of interest" description="Disordered" evidence="5">
    <location>
        <begin position="19"/>
        <end position="61"/>
    </location>
</feature>
<keyword evidence="2 4" id="KW-0472">Membrane</keyword>
<dbReference type="EMBL" id="BOPG01000032">
    <property type="protein sequence ID" value="GIJ57642.1"/>
    <property type="molecule type" value="Genomic_DNA"/>
</dbReference>
<dbReference type="Pfam" id="PF00691">
    <property type="entry name" value="OmpA"/>
    <property type="match status" value="1"/>
</dbReference>
<name>A0A8J4E349_9ACTN</name>
<evidence type="ECO:0000256" key="4">
    <source>
        <dbReference type="PROSITE-ProRule" id="PRU00473"/>
    </source>
</evidence>
<evidence type="ECO:0000313" key="7">
    <source>
        <dbReference type="EMBL" id="GIJ57642.1"/>
    </source>
</evidence>
<comment type="subcellular location">
    <subcellularLocation>
        <location evidence="1">Cell outer membrane</location>
    </subcellularLocation>
</comment>
<evidence type="ECO:0000256" key="3">
    <source>
        <dbReference type="ARBA" id="ARBA00023237"/>
    </source>
</evidence>
<accession>A0A8J4E349</accession>